<feature type="domain" description="GtrA/DPMS transmembrane" evidence="8">
    <location>
        <begin position="55"/>
        <end position="172"/>
    </location>
</feature>
<dbReference type="Gene3D" id="3.90.550.10">
    <property type="entry name" value="Spore Coat Polysaccharide Biosynthesis Protein SpsA, Chain A"/>
    <property type="match status" value="1"/>
</dbReference>
<evidence type="ECO:0000259" key="8">
    <source>
        <dbReference type="Pfam" id="PF04138"/>
    </source>
</evidence>
<evidence type="ECO:0000313" key="10">
    <source>
        <dbReference type="Proteomes" id="UP000275910"/>
    </source>
</evidence>
<dbReference type="PANTHER" id="PTHR48090">
    <property type="entry name" value="UNDECAPRENYL-PHOSPHATE 4-DEOXY-4-FORMAMIDO-L-ARABINOSE TRANSFERASE-RELATED"/>
    <property type="match status" value="1"/>
</dbReference>
<comment type="subcellular location">
    <subcellularLocation>
        <location evidence="1">Membrane</location>
        <topology evidence="1">Multi-pass membrane protein</topology>
    </subcellularLocation>
</comment>
<dbReference type="SUPFAM" id="SSF53448">
    <property type="entry name" value="Nucleotide-diphospho-sugar transferases"/>
    <property type="match status" value="1"/>
</dbReference>
<comment type="caution">
    <text evidence="9">The sequence shown here is derived from an EMBL/GenBank/DDBJ whole genome shotgun (WGS) entry which is preliminary data.</text>
</comment>
<evidence type="ECO:0000256" key="2">
    <source>
        <dbReference type="ARBA" id="ARBA00022692"/>
    </source>
</evidence>
<evidence type="ECO:0000256" key="1">
    <source>
        <dbReference type="ARBA" id="ARBA00004141"/>
    </source>
</evidence>
<dbReference type="GO" id="GO:0016740">
    <property type="term" value="F:transferase activity"/>
    <property type="evidence" value="ECO:0007669"/>
    <property type="project" value="UniProtKB-KW"/>
</dbReference>
<dbReference type="Pfam" id="PF04138">
    <property type="entry name" value="GtrA_DPMS_TM"/>
    <property type="match status" value="1"/>
</dbReference>
<feature type="region of interest" description="Disordered" evidence="5">
    <location>
        <begin position="1"/>
        <end position="24"/>
    </location>
</feature>
<gene>
    <name evidence="9" type="ORF">D9T17_00300</name>
</gene>
<evidence type="ECO:0000256" key="4">
    <source>
        <dbReference type="ARBA" id="ARBA00023136"/>
    </source>
</evidence>
<dbReference type="Proteomes" id="UP000275910">
    <property type="component" value="Unassembled WGS sequence"/>
</dbReference>
<protein>
    <submittedName>
        <fullName evidence="9">Glycosyltransferase</fullName>
    </submittedName>
</protein>
<evidence type="ECO:0000313" key="9">
    <source>
        <dbReference type="EMBL" id="ROU09310.1"/>
    </source>
</evidence>
<feature type="compositionally biased region" description="Low complexity" evidence="5">
    <location>
        <begin position="15"/>
        <end position="24"/>
    </location>
</feature>
<dbReference type="GO" id="GO:0016020">
    <property type="term" value="C:membrane"/>
    <property type="evidence" value="ECO:0007669"/>
    <property type="project" value="UniProtKB-SubCell"/>
</dbReference>
<feature type="transmembrane region" description="Helical" evidence="6">
    <location>
        <begin position="146"/>
        <end position="165"/>
    </location>
</feature>
<keyword evidence="4 6" id="KW-0472">Membrane</keyword>
<feature type="transmembrane region" description="Helical" evidence="6">
    <location>
        <begin position="56"/>
        <end position="74"/>
    </location>
</feature>
<organism evidence="9 10">
    <name type="scientific">Lysobacter enzymogenes</name>
    <dbReference type="NCBI Taxonomy" id="69"/>
    <lineage>
        <taxon>Bacteria</taxon>
        <taxon>Pseudomonadati</taxon>
        <taxon>Pseudomonadota</taxon>
        <taxon>Gammaproteobacteria</taxon>
        <taxon>Lysobacterales</taxon>
        <taxon>Lysobacteraceae</taxon>
        <taxon>Lysobacter</taxon>
    </lineage>
</organism>
<keyword evidence="3 6" id="KW-1133">Transmembrane helix</keyword>
<dbReference type="CDD" id="cd04179">
    <property type="entry name" value="DPM_DPG-synthase_like"/>
    <property type="match status" value="1"/>
</dbReference>
<evidence type="ECO:0000256" key="5">
    <source>
        <dbReference type="SAM" id="MobiDB-lite"/>
    </source>
</evidence>
<reference evidence="9 10" key="1">
    <citation type="submission" date="2018-10" db="EMBL/GenBank/DDBJ databases">
        <title>The genome of Lysobacter enzymogenes OH11.</title>
        <authorList>
            <person name="Liu F."/>
            <person name="Zhao Y."/>
            <person name="Qian G."/>
            <person name="Chen Y."/>
            <person name="Xu H."/>
        </authorList>
    </citation>
    <scope>NUCLEOTIDE SEQUENCE [LARGE SCALE GENOMIC DNA]</scope>
    <source>
        <strain evidence="9 10">OH11</strain>
    </source>
</reference>
<evidence type="ECO:0000256" key="3">
    <source>
        <dbReference type="ARBA" id="ARBA00022989"/>
    </source>
</evidence>
<dbReference type="InterPro" id="IPR007267">
    <property type="entry name" value="GtrA_DPMS_TM"/>
</dbReference>
<dbReference type="AlphaFoldDB" id="A0A3N2RPC0"/>
<sequence>MAGASVPARTRSARGRTGARGARAALPHAPAGARDVVNALPAPAASSRLRGELARFLLVGFTAVAIDFAVYRGLLWLALHVHPAKTAGYVAGAAFGYFANRAFTFRVGARWHPRELLGFLAVYAVALAANVAVNALALAMLGRAEIALALAFVAATGVSAAMNFIGLKLFVFGGDAAPATVPHAGAAAGDSAGARATLSLVIPCYNEAANLPLLVARLRETFRDERVEAVLVDNGSSDDSPAVLARLLEGQSRIRSVRVEVNRGYGHGILAGLRAARGEVIGWTHADMQTDPFDALRGLQLFDADIDPRRLFVKGRRHGRPLGDVAFTVGMSAFETVLLGRRMWDINAQPTLFPRAFFETWREPPQDFALDLYAYHQALRQGLRVRRFPVRFGERAHGHSHWNVNWRAKLRFIKRTVDFSLRLRRELRERPA</sequence>
<feature type="domain" description="Glycosyltransferase 2-like" evidence="7">
    <location>
        <begin position="199"/>
        <end position="300"/>
    </location>
</feature>
<evidence type="ECO:0000256" key="6">
    <source>
        <dbReference type="SAM" id="Phobius"/>
    </source>
</evidence>
<proteinExistence type="predicted"/>
<dbReference type="InterPro" id="IPR001173">
    <property type="entry name" value="Glyco_trans_2-like"/>
</dbReference>
<accession>A0A3N2RPC0</accession>
<keyword evidence="2 6" id="KW-0812">Transmembrane</keyword>
<dbReference type="PANTHER" id="PTHR48090:SF7">
    <property type="entry name" value="RFBJ PROTEIN"/>
    <property type="match status" value="1"/>
</dbReference>
<keyword evidence="9" id="KW-0808">Transferase</keyword>
<dbReference type="InterPro" id="IPR029044">
    <property type="entry name" value="Nucleotide-diphossugar_trans"/>
</dbReference>
<feature type="transmembrane region" description="Helical" evidence="6">
    <location>
        <begin position="116"/>
        <end position="140"/>
    </location>
</feature>
<dbReference type="GO" id="GO:0000271">
    <property type="term" value="P:polysaccharide biosynthetic process"/>
    <property type="evidence" value="ECO:0007669"/>
    <property type="project" value="InterPro"/>
</dbReference>
<name>A0A3N2RPC0_LYSEN</name>
<dbReference type="EMBL" id="RCTY01000001">
    <property type="protein sequence ID" value="ROU09310.1"/>
    <property type="molecule type" value="Genomic_DNA"/>
</dbReference>
<dbReference type="InterPro" id="IPR050256">
    <property type="entry name" value="Glycosyltransferase_2"/>
</dbReference>
<evidence type="ECO:0000259" key="7">
    <source>
        <dbReference type="Pfam" id="PF00535"/>
    </source>
</evidence>
<dbReference type="Pfam" id="PF00535">
    <property type="entry name" value="Glycos_transf_2"/>
    <property type="match status" value="1"/>
</dbReference>